<proteinExistence type="predicted"/>
<comment type="caution">
    <text evidence="3">The sequence shown here is derived from an EMBL/GenBank/DDBJ whole genome shotgun (WGS) entry which is preliminary data.</text>
</comment>
<evidence type="ECO:0000259" key="2">
    <source>
        <dbReference type="Pfam" id="PF00816"/>
    </source>
</evidence>
<dbReference type="GO" id="GO:0003677">
    <property type="term" value="F:DNA binding"/>
    <property type="evidence" value="ECO:0007669"/>
    <property type="project" value="InterPro"/>
</dbReference>
<evidence type="ECO:0000313" key="4">
    <source>
        <dbReference type="Proteomes" id="UP000473470"/>
    </source>
</evidence>
<dbReference type="Pfam" id="PF00816">
    <property type="entry name" value="Histone_HNS"/>
    <property type="match status" value="1"/>
</dbReference>
<evidence type="ECO:0000313" key="3">
    <source>
        <dbReference type="EMBL" id="KAB0641467.1"/>
    </source>
</evidence>
<sequence>MNPSVDRVETDSMTFDARRPGKCRGQECRGAFLRGLALTGVRRCTYDGSIVPTRRSAAVGTITSSIRLRARRSFMRRLPCRSSPLGRRAKGEQMSRDPLPELLARRAELDAQIEAQREARREDVLEQIVKLIREYEIDLRVVEVRLSNLAPTGMSRRKQVEPRYVDPVSGATWAGRGKRPRWMQGRNPEEFRIASPGKRARES</sequence>
<dbReference type="Gene3D" id="4.10.430.30">
    <property type="match status" value="1"/>
</dbReference>
<dbReference type="InterPro" id="IPR027444">
    <property type="entry name" value="H-NS_C_dom"/>
</dbReference>
<reference evidence="3 4" key="1">
    <citation type="submission" date="2019-09" db="EMBL/GenBank/DDBJ databases">
        <title>Draft genome sequences of 48 bacterial type strains from the CCUG.</title>
        <authorList>
            <person name="Tunovic T."/>
            <person name="Pineiro-Iglesias B."/>
            <person name="Unosson C."/>
            <person name="Inganas E."/>
            <person name="Ohlen M."/>
            <person name="Cardew S."/>
            <person name="Jensie-Markopoulos S."/>
            <person name="Salva-Serra F."/>
            <person name="Jaen-Luchoro D."/>
            <person name="Karlsson R."/>
            <person name="Svensson-Stadler L."/>
            <person name="Chun J."/>
            <person name="Moore E."/>
        </authorList>
    </citation>
    <scope>NUCLEOTIDE SEQUENCE [LARGE SCALE GENOMIC DNA]</scope>
    <source>
        <strain evidence="3 4">CCUG 65686</strain>
    </source>
</reference>
<dbReference type="Proteomes" id="UP000473470">
    <property type="component" value="Unassembled WGS sequence"/>
</dbReference>
<protein>
    <submittedName>
        <fullName evidence="3">H-NS histone family protein</fullName>
    </submittedName>
</protein>
<name>A0A6L3N5B1_9BURK</name>
<feature type="region of interest" description="Disordered" evidence="1">
    <location>
        <begin position="168"/>
        <end position="203"/>
    </location>
</feature>
<organism evidence="3 4">
    <name type="scientific">Burkholderia stagnalis</name>
    <dbReference type="NCBI Taxonomy" id="1503054"/>
    <lineage>
        <taxon>Bacteria</taxon>
        <taxon>Pseudomonadati</taxon>
        <taxon>Pseudomonadota</taxon>
        <taxon>Betaproteobacteria</taxon>
        <taxon>Burkholderiales</taxon>
        <taxon>Burkholderiaceae</taxon>
        <taxon>Burkholderia</taxon>
        <taxon>Burkholderia cepacia complex</taxon>
    </lineage>
</organism>
<feature type="region of interest" description="Disordered" evidence="1">
    <location>
        <begin position="1"/>
        <end position="20"/>
    </location>
</feature>
<feature type="domain" description="DNA-binding protein H-NS-like C-terminal" evidence="2">
    <location>
        <begin position="162"/>
        <end position="193"/>
    </location>
</feature>
<evidence type="ECO:0000256" key="1">
    <source>
        <dbReference type="SAM" id="MobiDB-lite"/>
    </source>
</evidence>
<gene>
    <name evidence="3" type="ORF">F7R25_00010</name>
</gene>
<dbReference type="AlphaFoldDB" id="A0A6L3N5B1"/>
<dbReference type="EMBL" id="VZOK01000001">
    <property type="protein sequence ID" value="KAB0641467.1"/>
    <property type="molecule type" value="Genomic_DNA"/>
</dbReference>
<accession>A0A6L3N5B1</accession>
<dbReference type="SUPFAM" id="SSF81273">
    <property type="entry name" value="H-NS histone-like proteins"/>
    <property type="match status" value="1"/>
</dbReference>